<reference evidence="22 24" key="1">
    <citation type="submission" date="2013-02" db="EMBL/GenBank/DDBJ databases">
        <title>The Genome Sequence of Acinetobacter sp. NIPH 809.</title>
        <authorList>
            <consortium name="The Broad Institute Genome Sequencing Platform"/>
            <consortium name="The Broad Institute Genome Sequencing Center for Infectious Disease"/>
            <person name="Cerqueira G."/>
            <person name="Feldgarden M."/>
            <person name="Courvalin P."/>
            <person name="Perichon B."/>
            <person name="Grillot-Courvalin C."/>
            <person name="Clermont D."/>
            <person name="Rocha E."/>
            <person name="Yoon E.-J."/>
            <person name="Nemec A."/>
            <person name="Walker B."/>
            <person name="Young S.K."/>
            <person name="Zeng Q."/>
            <person name="Gargeya S."/>
            <person name="Fitzgerald M."/>
            <person name="Haas B."/>
            <person name="Abouelleil A."/>
            <person name="Alvarado L."/>
            <person name="Arachchi H.M."/>
            <person name="Berlin A.M."/>
            <person name="Chapman S.B."/>
            <person name="Dewar J."/>
            <person name="Goldberg J."/>
            <person name="Griggs A."/>
            <person name="Gujja S."/>
            <person name="Hansen M."/>
            <person name="Howarth C."/>
            <person name="Imamovic A."/>
            <person name="Larimer J."/>
            <person name="McCowan C."/>
            <person name="Murphy C."/>
            <person name="Neiman D."/>
            <person name="Pearson M."/>
            <person name="Priest M."/>
            <person name="Roberts A."/>
            <person name="Saif S."/>
            <person name="Shea T."/>
            <person name="Sisk P."/>
            <person name="Sykes S."/>
            <person name="Wortman J."/>
            <person name="Nusbaum C."/>
            <person name="Birren B."/>
        </authorList>
    </citation>
    <scope>NUCLEOTIDE SEQUENCE [LARGE SCALE GENOMIC DNA]</scope>
    <source>
        <strain evidence="22 24">NIPH 809</strain>
    </source>
</reference>
<feature type="binding site" evidence="19">
    <location>
        <position position="785"/>
    </location>
    <ligand>
        <name>ATP</name>
        <dbReference type="ChEBI" id="CHEBI:30616"/>
        <label>2</label>
    </ligand>
</feature>
<evidence type="ECO:0000256" key="12">
    <source>
        <dbReference type="ARBA" id="ARBA00022842"/>
    </source>
</evidence>
<dbReference type="HAMAP" id="MF_01210_B">
    <property type="entry name" value="CPSase_L_chain_B"/>
    <property type="match status" value="1"/>
</dbReference>
<dbReference type="FunFam" id="3.30.470.20:FF:000013">
    <property type="entry name" value="Carbamoyl-phosphate synthase large chain"/>
    <property type="match status" value="1"/>
</dbReference>
<evidence type="ECO:0000256" key="10">
    <source>
        <dbReference type="ARBA" id="ARBA00022741"/>
    </source>
</evidence>
<feature type="binding site" evidence="19">
    <location>
        <position position="215"/>
    </location>
    <ligand>
        <name>ATP</name>
        <dbReference type="ChEBI" id="CHEBI:30616"/>
        <label>1</label>
    </ligand>
</feature>
<dbReference type="OrthoDB" id="9804197at2"/>
<comment type="subunit">
    <text evidence="18 19">Composed of two chains; the small (or glutamine) chain promotes the hydrolysis of glutamine to ammonia, which is used by the large (or ammonia) chain to synthesize carbamoyl phosphate. Tetramer of heterodimers (alpha,beta)4.</text>
</comment>
<dbReference type="PANTHER" id="PTHR11405:SF53">
    <property type="entry name" value="CARBAMOYL-PHOSPHATE SYNTHASE [AMMONIA], MITOCHONDRIAL"/>
    <property type="match status" value="1"/>
</dbReference>
<keyword evidence="7 19" id="KW-0028">Amino-acid biosynthesis</keyword>
<evidence type="ECO:0000259" key="21">
    <source>
        <dbReference type="PROSITE" id="PS51855"/>
    </source>
</evidence>
<dbReference type="GO" id="GO:0006541">
    <property type="term" value="P:glutamine metabolic process"/>
    <property type="evidence" value="ECO:0007669"/>
    <property type="project" value="TreeGrafter"/>
</dbReference>
<dbReference type="HAMAP" id="MF_01210_A">
    <property type="entry name" value="CPSase_L_chain_A"/>
    <property type="match status" value="1"/>
</dbReference>
<dbReference type="FunFam" id="3.30.1490.20:FF:000001">
    <property type="entry name" value="Carbamoyl-phosphate synthase large chain"/>
    <property type="match status" value="1"/>
</dbReference>
<protein>
    <recommendedName>
        <fullName evidence="19">Carbamoyl phosphate synthase large chain</fullName>
        <ecNumber evidence="19">6.3.4.16</ecNumber>
        <ecNumber evidence="19">6.3.5.5</ecNumber>
    </recommendedName>
    <alternativeName>
        <fullName evidence="19">Carbamoyl phosphate synthetase ammonia chain</fullName>
    </alternativeName>
</protein>
<feature type="binding site" evidence="19">
    <location>
        <position position="210"/>
    </location>
    <ligand>
        <name>ATP</name>
        <dbReference type="ChEBI" id="CHEBI:30616"/>
        <label>1</label>
    </ligand>
</feature>
<proteinExistence type="inferred from homology"/>
<evidence type="ECO:0000256" key="17">
    <source>
        <dbReference type="ARBA" id="ARBA00057223"/>
    </source>
</evidence>
<dbReference type="GO" id="GO:0005737">
    <property type="term" value="C:cytoplasm"/>
    <property type="evidence" value="ECO:0007669"/>
    <property type="project" value="TreeGrafter"/>
</dbReference>
<feature type="region of interest" description="Allosteric domain" evidence="19">
    <location>
        <begin position="936"/>
        <end position="1077"/>
    </location>
</feature>
<dbReference type="EMBL" id="PISJ01000015">
    <property type="protein sequence ID" value="PKF32698.1"/>
    <property type="molecule type" value="Genomic_DNA"/>
</dbReference>
<dbReference type="GO" id="GO:0046872">
    <property type="term" value="F:metal ion binding"/>
    <property type="evidence" value="ECO:0007669"/>
    <property type="project" value="UniProtKB-KW"/>
</dbReference>
<dbReference type="GO" id="GO:0004088">
    <property type="term" value="F:carbamoyl-phosphate synthase (glutamine-hydrolyzing) activity"/>
    <property type="evidence" value="ECO:0007669"/>
    <property type="project" value="UniProtKB-UniRule"/>
</dbReference>
<sequence>MPKRTDIKSILIIGAGPIVIGQACEFDYSGAQACKALREEGYRVILVNSNPATIMTDPAMADATYIEPITWQTVAQIIEKERPDAVLPTMGGQTALNCALALDEHGILEKYNVELIGASKEAIEKAEDRKLFDIAMRKIGLECPKAAIAETMEEALAIQAGFGFPVIIRPSFTMGGSGGGIAYNREEFLEICERGFDLSPTHQLLIDESLIGWKEYEMEVVRDKNDNCIIVCAIENFDPMGVHTGDSITVAPAQTLTDKEYQLMRNASVAVLREIGVETGGSNVQFGINPKDGRMVVIEMNPRVSRSSALASKATGFPIAKIAAKLAVGYTLDELKNDITGGVTPASFEPSIDYVVTKIPRFNFEKFPQAEPVLTTQMKSVGEVMAIGRNFQESVQKALRGLEVGVSGFDEKVEAGTANAKDIILKELKVPGPERIWYVADAFRHGFSLDDVFEATKIDRWFLIQIEDIIKTEAQVKALGFGDLNADNIRSFKRKGLSDLRIADLMGISQKQFRKQRWNLGVYPVYKRVDTCAAEFESGTAYMYSTYDEECEANPSNRDKIMVIGGGPNRIGQGIEFDYCCVHAALAMREDGYETIMVNCNPETVSTDYDTSDRLYFEPVTLEDVLEIVRTEKPKGVIVQYGGQTPLKLARALEEAGTPIIGTSPDAIDRAEDRERFQQMIQRLQLRQPNNSIVKSAEEGISEAAKVGYPLVVRPSYVLGGRAMEIVYNEEELKRYLREAVQASNEAPVLLDRFLDDATEVDVDCVSDGKDVVIGGIMQHIEQAGIHSGDSACSIPPYSLSQEVQDEMRRQTVAMAKELGVIGLMNVQFAVKGDDIYVLEVNPRASRTVPFVSKCIGDSLAKVAARCMAGQSLESQGFTQEIIPTHFAVKEAVFPFAKFPGVDPMLGPEMKSTGEVMGVGKTFGEAFYKAVLGSNERLPGLPTEGEVKHAFLSVRESDKKYIANIAKQLIEYGFKLVATNGTHRVLKEAGIECEAVNKVTEGRPHIVDRLKNGEIHLIVNTTEGKQAQYDSAMIRRAALQGKVYYTTTINGAEAVCQAFAVKLPMDVYRLQDLQTVG</sequence>
<keyword evidence="24" id="KW-1185">Reference proteome</keyword>
<feature type="binding site" evidence="19">
    <location>
        <position position="753"/>
    </location>
    <ligand>
        <name>ATP</name>
        <dbReference type="ChEBI" id="CHEBI:30616"/>
        <label>2</label>
    </ligand>
</feature>
<feature type="binding site" evidence="19">
    <location>
        <position position="840"/>
    </location>
    <ligand>
        <name>Mg(2+)</name>
        <dbReference type="ChEBI" id="CHEBI:18420"/>
        <label>3</label>
    </ligand>
</feature>
<evidence type="ECO:0000259" key="20">
    <source>
        <dbReference type="PROSITE" id="PS50975"/>
    </source>
</evidence>
<feature type="binding site" evidence="19">
    <location>
        <position position="169"/>
    </location>
    <ligand>
        <name>ATP</name>
        <dbReference type="ChEBI" id="CHEBI:30616"/>
        <label>1</label>
    </ligand>
</feature>
<comment type="cofactor">
    <cofactor evidence="19">
        <name>Mg(2+)</name>
        <dbReference type="ChEBI" id="CHEBI:18420"/>
    </cofactor>
    <cofactor evidence="19">
        <name>Mn(2+)</name>
        <dbReference type="ChEBI" id="CHEBI:29035"/>
    </cofactor>
    <text evidence="19">Binds 4 Mg(2+) or Mn(2+) ions per subunit.</text>
</comment>
<dbReference type="NCBIfam" id="TIGR01369">
    <property type="entry name" value="CPSaseII_lrg"/>
    <property type="match status" value="1"/>
</dbReference>
<dbReference type="Proteomes" id="UP000013034">
    <property type="component" value="Unassembled WGS sequence"/>
</dbReference>
<comment type="function">
    <text evidence="17 19">Large subunit of the glutamine-dependent carbamoyl phosphate synthetase (CPSase). CPSase catalyzes the formation of carbamoyl phosphate from the ammonia moiety of glutamine, carbonate, and phosphate donated by ATP, constituting the first step of 2 biosynthetic pathways, one leading to arginine and/or urea and the other to pyrimidine nucleotides. The large subunit (synthetase) binds the substrates ammonia (free or transferred from glutamine from the small subunit), hydrogencarbonate and ATP and carries out an ATP-coupled ligase reaction, activating hydrogencarbonate by forming carboxy phosphate which reacts with ammonia to form carbamoyl phosphate.</text>
</comment>
<feature type="binding site" evidence="19">
    <location>
        <position position="299"/>
    </location>
    <ligand>
        <name>Mg(2+)</name>
        <dbReference type="ChEBI" id="CHEBI:18420"/>
        <label>1</label>
    </ligand>
</feature>
<dbReference type="CDD" id="cd01424">
    <property type="entry name" value="MGS_CPS_II"/>
    <property type="match status" value="1"/>
</dbReference>
<evidence type="ECO:0000313" key="23">
    <source>
        <dbReference type="EMBL" id="PKF32698.1"/>
    </source>
</evidence>
<evidence type="ECO:0000313" key="25">
    <source>
        <dbReference type="Proteomes" id="UP000233553"/>
    </source>
</evidence>
<dbReference type="SUPFAM" id="SSF56059">
    <property type="entry name" value="Glutathione synthetase ATP-binding domain-like"/>
    <property type="match status" value="2"/>
</dbReference>
<dbReference type="FunFam" id="3.40.50.20:FF:000003">
    <property type="entry name" value="Carbamoyl-phosphate synthase large chain"/>
    <property type="match status" value="1"/>
</dbReference>
<dbReference type="UniPathway" id="UPA00068">
    <property type="reaction ID" value="UER00171"/>
</dbReference>
<feature type="binding site" evidence="19">
    <location>
        <position position="299"/>
    </location>
    <ligand>
        <name>Mn(2+)</name>
        <dbReference type="ChEBI" id="CHEBI:29035"/>
        <label>1</label>
    </ligand>
</feature>
<feature type="binding site" evidence="19">
    <location>
        <position position="301"/>
    </location>
    <ligand>
        <name>Mg(2+)</name>
        <dbReference type="ChEBI" id="CHEBI:18420"/>
        <label>2</label>
    </ligand>
</feature>
<dbReference type="SUPFAM" id="SSF52440">
    <property type="entry name" value="PreATP-grasp domain"/>
    <property type="match status" value="2"/>
</dbReference>
<evidence type="ECO:0000256" key="7">
    <source>
        <dbReference type="ARBA" id="ARBA00022605"/>
    </source>
</evidence>
<dbReference type="EC" id="6.3.5.5" evidence="19"/>
<dbReference type="InterPro" id="IPR033937">
    <property type="entry name" value="MGS_CPS_CarB"/>
</dbReference>
<keyword evidence="5 19" id="KW-0055">Arginine biosynthesis</keyword>
<evidence type="ECO:0000256" key="19">
    <source>
        <dbReference type="HAMAP-Rule" id="MF_01210"/>
    </source>
</evidence>
<dbReference type="SUPFAM" id="SSF52335">
    <property type="entry name" value="Methylglyoxal synthase-like"/>
    <property type="match status" value="1"/>
</dbReference>
<dbReference type="Gene3D" id="3.40.50.1380">
    <property type="entry name" value="Methylglyoxal synthase-like domain"/>
    <property type="match status" value="1"/>
</dbReference>
<evidence type="ECO:0000313" key="24">
    <source>
        <dbReference type="Proteomes" id="UP000013034"/>
    </source>
</evidence>
<dbReference type="FunFam" id="1.10.1030.10:FF:000002">
    <property type="entry name" value="Carbamoyl-phosphate synthase large chain"/>
    <property type="match status" value="1"/>
</dbReference>
<feature type="binding site" evidence="19">
    <location>
        <position position="787"/>
    </location>
    <ligand>
        <name>ATP</name>
        <dbReference type="ChEBI" id="CHEBI:30616"/>
        <label>2</label>
    </ligand>
</feature>
<evidence type="ECO:0000313" key="22">
    <source>
        <dbReference type="EMBL" id="ENU25238.1"/>
    </source>
</evidence>
<evidence type="ECO:0000256" key="2">
    <source>
        <dbReference type="ARBA" id="ARBA00004812"/>
    </source>
</evidence>
<keyword evidence="14" id="KW-0464">Manganese</keyword>
<comment type="catalytic activity">
    <reaction evidence="16 19">
        <text>hydrogencarbonate + L-glutamine + 2 ATP + H2O = carbamoyl phosphate + L-glutamate + 2 ADP + phosphate + 2 H(+)</text>
        <dbReference type="Rhea" id="RHEA:18633"/>
        <dbReference type="ChEBI" id="CHEBI:15377"/>
        <dbReference type="ChEBI" id="CHEBI:15378"/>
        <dbReference type="ChEBI" id="CHEBI:17544"/>
        <dbReference type="ChEBI" id="CHEBI:29985"/>
        <dbReference type="ChEBI" id="CHEBI:30616"/>
        <dbReference type="ChEBI" id="CHEBI:43474"/>
        <dbReference type="ChEBI" id="CHEBI:58228"/>
        <dbReference type="ChEBI" id="CHEBI:58359"/>
        <dbReference type="ChEBI" id="CHEBI:456216"/>
        <dbReference type="EC" id="6.3.5.5"/>
    </reaction>
</comment>
<dbReference type="GO" id="GO:0004087">
    <property type="term" value="F:carbamoyl-phosphate synthase (ammonia) activity"/>
    <property type="evidence" value="ECO:0007669"/>
    <property type="project" value="UniProtKB-EC"/>
</dbReference>
<feature type="binding site" evidence="19">
    <location>
        <position position="840"/>
    </location>
    <ligand>
        <name>Mg(2+)</name>
        <dbReference type="ChEBI" id="CHEBI:18420"/>
        <label>4</label>
    </ligand>
</feature>
<dbReference type="InterPro" id="IPR005483">
    <property type="entry name" value="CPSase_dom"/>
</dbReference>
<dbReference type="SMART" id="SM01096">
    <property type="entry name" value="CPSase_L_D3"/>
    <property type="match status" value="1"/>
</dbReference>
<feature type="binding site" evidence="19">
    <location>
        <position position="285"/>
    </location>
    <ligand>
        <name>Mn(2+)</name>
        <dbReference type="ChEBI" id="CHEBI:29035"/>
        <label>1</label>
    </ligand>
</feature>
<dbReference type="PROSITE" id="PS50975">
    <property type="entry name" value="ATP_GRASP"/>
    <property type="match status" value="2"/>
</dbReference>
<keyword evidence="13 19" id="KW-0665">Pyrimidine biosynthesis</keyword>
<dbReference type="RefSeq" id="WP_004651929.1">
    <property type="nucleotide sequence ID" value="NZ_CP158965.1"/>
</dbReference>
<feature type="binding site" evidence="19">
    <location>
        <position position="842"/>
    </location>
    <ligand>
        <name>Mg(2+)</name>
        <dbReference type="ChEBI" id="CHEBI:18420"/>
        <label>4</label>
    </ligand>
</feature>
<feature type="region of interest" description="Oligomerization domain" evidence="19">
    <location>
        <begin position="404"/>
        <end position="553"/>
    </location>
</feature>
<comment type="pathway">
    <text evidence="2 19">Pyrimidine metabolism; UMP biosynthesis via de novo pathway; (S)-dihydroorotate from bicarbonate: step 1/3.</text>
</comment>
<feature type="binding site" evidence="19">
    <location>
        <position position="828"/>
    </location>
    <ligand>
        <name>Mn(2+)</name>
        <dbReference type="ChEBI" id="CHEBI:29035"/>
        <label>3</label>
    </ligand>
</feature>
<dbReference type="Pfam" id="PF02142">
    <property type="entry name" value="MGS"/>
    <property type="match status" value="1"/>
</dbReference>
<dbReference type="GO" id="GO:0006526">
    <property type="term" value="P:L-arginine biosynthetic process"/>
    <property type="evidence" value="ECO:0007669"/>
    <property type="project" value="UniProtKB-UniRule"/>
</dbReference>
<evidence type="ECO:0000256" key="5">
    <source>
        <dbReference type="ARBA" id="ARBA00022571"/>
    </source>
</evidence>
<keyword evidence="12" id="KW-0460">Magnesium</keyword>
<dbReference type="InterPro" id="IPR005479">
    <property type="entry name" value="CPAse_ATP-bd"/>
</dbReference>
<dbReference type="PROSITE" id="PS51257">
    <property type="entry name" value="PROKAR_LIPOPROTEIN"/>
    <property type="match status" value="1"/>
</dbReference>
<dbReference type="NCBIfam" id="NF003671">
    <property type="entry name" value="PRK05294.1"/>
    <property type="match status" value="1"/>
</dbReference>
<evidence type="ECO:0000256" key="14">
    <source>
        <dbReference type="ARBA" id="ARBA00023211"/>
    </source>
</evidence>
<name>A0A1E7QX97_9GAMM</name>
<evidence type="ECO:0000256" key="18">
    <source>
        <dbReference type="ARBA" id="ARBA00062056"/>
    </source>
</evidence>
<feature type="binding site" evidence="19">
    <location>
        <position position="208"/>
    </location>
    <ligand>
        <name>ATP</name>
        <dbReference type="ChEBI" id="CHEBI:30616"/>
        <label>1</label>
    </ligand>
</feature>
<feature type="binding site" evidence="19">
    <location>
        <position position="788"/>
    </location>
    <ligand>
        <name>ATP</name>
        <dbReference type="ChEBI" id="CHEBI:30616"/>
        <label>2</label>
    </ligand>
</feature>
<dbReference type="Gene3D" id="1.10.1030.10">
    <property type="entry name" value="Carbamoyl-phosphate synthetase, large subunit oligomerisation domain"/>
    <property type="match status" value="1"/>
</dbReference>
<evidence type="ECO:0000256" key="13">
    <source>
        <dbReference type="ARBA" id="ARBA00022975"/>
    </source>
</evidence>
<feature type="binding site" evidence="19">
    <location>
        <position position="299"/>
    </location>
    <ligand>
        <name>Mg(2+)</name>
        <dbReference type="ChEBI" id="CHEBI:18420"/>
        <label>2</label>
    </ligand>
</feature>
<comment type="caution">
    <text evidence="19">Lacks conserved residue(s) required for the propagation of feature annotation.</text>
</comment>
<evidence type="ECO:0000256" key="4">
    <source>
        <dbReference type="ARBA" id="ARBA00009799"/>
    </source>
</evidence>
<comment type="caution">
    <text evidence="23">The sequence shown here is derived from an EMBL/GenBank/DDBJ whole genome shotgun (WGS) entry which is preliminary data.</text>
</comment>
<feature type="domain" description="ATP-grasp" evidence="20">
    <location>
        <begin position="133"/>
        <end position="328"/>
    </location>
</feature>
<feature type="binding site" evidence="19">
    <location>
        <position position="242"/>
    </location>
    <ligand>
        <name>ATP</name>
        <dbReference type="ChEBI" id="CHEBI:30616"/>
        <label>1</label>
    </ligand>
</feature>
<feature type="domain" description="ATP-grasp" evidence="20">
    <location>
        <begin position="678"/>
        <end position="869"/>
    </location>
</feature>
<comment type="cofactor">
    <cofactor evidence="1">
        <name>Mn(2+)</name>
        <dbReference type="ChEBI" id="CHEBI:29035"/>
    </cofactor>
</comment>
<keyword evidence="10 19" id="KW-0547">Nucleotide-binding</keyword>
<feature type="binding site" evidence="19">
    <location>
        <position position="828"/>
    </location>
    <ligand>
        <name>ATP</name>
        <dbReference type="ChEBI" id="CHEBI:30616"/>
        <label>2</label>
    </ligand>
</feature>
<comment type="catalytic activity">
    <reaction evidence="15 19">
        <text>hydrogencarbonate + NH4(+) + 2 ATP = carbamoyl phosphate + 2 ADP + phosphate + 2 H(+)</text>
        <dbReference type="Rhea" id="RHEA:18029"/>
        <dbReference type="ChEBI" id="CHEBI:15378"/>
        <dbReference type="ChEBI" id="CHEBI:17544"/>
        <dbReference type="ChEBI" id="CHEBI:28938"/>
        <dbReference type="ChEBI" id="CHEBI:30616"/>
        <dbReference type="ChEBI" id="CHEBI:43474"/>
        <dbReference type="ChEBI" id="CHEBI:58228"/>
        <dbReference type="ChEBI" id="CHEBI:456216"/>
        <dbReference type="EC" id="6.3.4.16"/>
    </reaction>
</comment>
<feature type="domain" description="MGS-like" evidence="21">
    <location>
        <begin position="939"/>
        <end position="1077"/>
    </location>
</feature>
<evidence type="ECO:0000256" key="9">
    <source>
        <dbReference type="ARBA" id="ARBA00022737"/>
    </source>
</evidence>
<dbReference type="Proteomes" id="UP000233553">
    <property type="component" value="Unassembled WGS sequence"/>
</dbReference>
<feature type="binding site" evidence="19">
    <location>
        <position position="755"/>
    </location>
    <ligand>
        <name>ATP</name>
        <dbReference type="ChEBI" id="CHEBI:30616"/>
        <label>2</label>
    </ligand>
</feature>
<feature type="binding site" evidence="19">
    <location>
        <position position="301"/>
    </location>
    <ligand>
        <name>Mn(2+)</name>
        <dbReference type="ChEBI" id="CHEBI:29035"/>
        <label>2</label>
    </ligand>
</feature>
<feature type="binding site" evidence="19">
    <location>
        <position position="714"/>
    </location>
    <ligand>
        <name>ATP</name>
        <dbReference type="ChEBI" id="CHEBI:30616"/>
        <label>2</label>
    </ligand>
</feature>
<dbReference type="UniPathway" id="UPA00070">
    <property type="reaction ID" value="UER00115"/>
</dbReference>
<dbReference type="PANTHER" id="PTHR11405">
    <property type="entry name" value="CARBAMOYLTRANSFERASE FAMILY MEMBER"/>
    <property type="match status" value="1"/>
</dbReference>
<evidence type="ECO:0000256" key="16">
    <source>
        <dbReference type="ARBA" id="ARBA00048816"/>
    </source>
</evidence>
<feature type="binding site" evidence="19">
    <location>
        <position position="285"/>
    </location>
    <ligand>
        <name>ATP</name>
        <dbReference type="ChEBI" id="CHEBI:30616"/>
        <label>1</label>
    </ligand>
</feature>
<feature type="binding site" evidence="19">
    <location>
        <position position="129"/>
    </location>
    <ligand>
        <name>ATP</name>
        <dbReference type="ChEBI" id="CHEBI:30616"/>
        <label>1</label>
    </ligand>
</feature>
<feature type="binding site" evidence="19">
    <location>
        <position position="175"/>
    </location>
    <ligand>
        <name>ATP</name>
        <dbReference type="ChEBI" id="CHEBI:30616"/>
        <label>1</label>
    </ligand>
</feature>
<dbReference type="NCBIfam" id="NF009455">
    <property type="entry name" value="PRK12815.1"/>
    <property type="match status" value="1"/>
</dbReference>
<dbReference type="InterPro" id="IPR016185">
    <property type="entry name" value="PreATP-grasp_dom_sf"/>
</dbReference>
<dbReference type="GO" id="GO:0044205">
    <property type="term" value="P:'de novo' UMP biosynthetic process"/>
    <property type="evidence" value="ECO:0007669"/>
    <property type="project" value="UniProtKB-UniRule"/>
</dbReference>
<dbReference type="InterPro" id="IPR006275">
    <property type="entry name" value="CPSase_lsu"/>
</dbReference>
<comment type="similarity">
    <text evidence="4 19">Belongs to the CarB family.</text>
</comment>
<feature type="binding site" evidence="19">
    <location>
        <position position="842"/>
    </location>
    <ligand>
        <name>Mn(2+)</name>
        <dbReference type="ChEBI" id="CHEBI:29035"/>
        <label>4</label>
    </ligand>
</feature>
<evidence type="ECO:0000256" key="1">
    <source>
        <dbReference type="ARBA" id="ARBA00001936"/>
    </source>
</evidence>
<organism evidence="23 25">
    <name type="scientific">Acinetobacter proteolyticus</name>
    <dbReference type="NCBI Taxonomy" id="1776741"/>
    <lineage>
        <taxon>Bacteria</taxon>
        <taxon>Pseudomonadati</taxon>
        <taxon>Pseudomonadota</taxon>
        <taxon>Gammaproteobacteria</taxon>
        <taxon>Moraxellales</taxon>
        <taxon>Moraxellaceae</taxon>
        <taxon>Acinetobacter</taxon>
    </lineage>
</organism>
<dbReference type="PROSITE" id="PS51855">
    <property type="entry name" value="MGS"/>
    <property type="match status" value="1"/>
</dbReference>
<dbReference type="InterPro" id="IPR036914">
    <property type="entry name" value="MGS-like_dom_sf"/>
</dbReference>
<accession>A0A1E7QX97</accession>
<dbReference type="SMART" id="SM00851">
    <property type="entry name" value="MGS"/>
    <property type="match status" value="1"/>
</dbReference>
<dbReference type="FunFam" id="3.40.50.20:FF:000001">
    <property type="entry name" value="Carbamoyl-phosphate synthase large chain"/>
    <property type="match status" value="1"/>
</dbReference>
<gene>
    <name evidence="19 23" type="primary">carB</name>
    <name evidence="23" type="ORF">CW311_13805</name>
    <name evidence="22" type="ORF">F993_00011</name>
</gene>
<feature type="binding site" evidence="19">
    <location>
        <position position="299"/>
    </location>
    <ligand>
        <name>ATP</name>
        <dbReference type="ChEBI" id="CHEBI:30616"/>
        <label>1</label>
    </ligand>
</feature>
<evidence type="ECO:0000256" key="6">
    <source>
        <dbReference type="ARBA" id="ARBA00022598"/>
    </source>
</evidence>
<evidence type="ECO:0000256" key="15">
    <source>
        <dbReference type="ARBA" id="ARBA00047359"/>
    </source>
</evidence>
<feature type="region of interest" description="Carboxyphosphate synthetic domain" evidence="19">
    <location>
        <begin position="1"/>
        <end position="403"/>
    </location>
</feature>
<keyword evidence="11 19" id="KW-0067">ATP-binding</keyword>
<feature type="binding site" evidence="19">
    <location>
        <position position="840"/>
    </location>
    <ligand>
        <name>Mn(2+)</name>
        <dbReference type="ChEBI" id="CHEBI:29035"/>
        <label>3</label>
    </ligand>
</feature>
<evidence type="ECO:0000256" key="3">
    <source>
        <dbReference type="ARBA" id="ARBA00005077"/>
    </source>
</evidence>
<feature type="binding site" evidence="19">
    <location>
        <position position="760"/>
    </location>
    <ligand>
        <name>ATP</name>
        <dbReference type="ChEBI" id="CHEBI:30616"/>
        <label>2</label>
    </ligand>
</feature>
<dbReference type="PRINTS" id="PR00098">
    <property type="entry name" value="CPSASE"/>
</dbReference>
<dbReference type="Gene3D" id="3.40.50.20">
    <property type="match status" value="2"/>
</dbReference>
<feature type="binding site" evidence="19">
    <location>
        <position position="840"/>
    </location>
    <ligand>
        <name>Mn(2+)</name>
        <dbReference type="ChEBI" id="CHEBI:29035"/>
        <label>4</label>
    </ligand>
</feature>
<dbReference type="Gene3D" id="3.30.470.20">
    <property type="entry name" value="ATP-grasp fold, B domain"/>
    <property type="match status" value="2"/>
</dbReference>
<dbReference type="EC" id="6.3.4.16" evidence="19"/>
<evidence type="ECO:0000256" key="11">
    <source>
        <dbReference type="ARBA" id="ARBA00022840"/>
    </source>
</evidence>
<dbReference type="PROSITE" id="PS00867">
    <property type="entry name" value="CPSASE_2"/>
    <property type="match status" value="2"/>
</dbReference>
<dbReference type="InterPro" id="IPR011761">
    <property type="entry name" value="ATP-grasp"/>
</dbReference>
<dbReference type="EMBL" id="APOI01000002">
    <property type="protein sequence ID" value="ENU25238.1"/>
    <property type="molecule type" value="Genomic_DNA"/>
</dbReference>
<dbReference type="Pfam" id="PF25596">
    <property type="entry name" value="CPSase_L_D1"/>
    <property type="match status" value="2"/>
</dbReference>
<dbReference type="InterPro" id="IPR011607">
    <property type="entry name" value="MGS-like_dom"/>
</dbReference>
<keyword evidence="8" id="KW-0479">Metal-binding</keyword>
<feature type="binding site" evidence="19">
    <location>
        <position position="840"/>
    </location>
    <ligand>
        <name>ATP</name>
        <dbReference type="ChEBI" id="CHEBI:30616"/>
        <label>2</label>
    </ligand>
</feature>
<keyword evidence="6 19" id="KW-0436">Ligase</keyword>
<dbReference type="InterPro" id="IPR036897">
    <property type="entry name" value="CarbamoylP_synth_lsu_oligo_sf"/>
</dbReference>
<feature type="binding site" evidence="19">
    <location>
        <position position="176"/>
    </location>
    <ligand>
        <name>ATP</name>
        <dbReference type="ChEBI" id="CHEBI:30616"/>
        <label>1</label>
    </ligand>
</feature>
<dbReference type="InterPro" id="IPR058047">
    <property type="entry name" value="CPSase_preATP-grasp"/>
</dbReference>
<evidence type="ECO:0000256" key="8">
    <source>
        <dbReference type="ARBA" id="ARBA00022723"/>
    </source>
</evidence>
<feature type="binding site" evidence="19">
    <location>
        <position position="241"/>
    </location>
    <ligand>
        <name>ATP</name>
        <dbReference type="ChEBI" id="CHEBI:30616"/>
        <label>1</label>
    </ligand>
</feature>
<comment type="domain">
    <text evidence="19">The large subunit is composed of 2 ATP-grasp domains that are involved in binding the 2 ATP molecules needed for carbamoyl phosphate synthesis. The N-terminal ATP-grasp domain (referred to as the carboxyphosphate synthetic component) catalyzes the ATP-dependent phosphorylation of hydrogencarbonate to carboxyphosphate and the subsequent nucleophilic attack by ammonia to form a carbamate intermediate. The C-terminal ATP-grasp domain (referred to as the carbamoyl phosphate synthetic component) then catalyzes the phosphorylation of carbamate with the second ATP to form the end product carbamoyl phosphate. The reactive and unstable enzyme intermediates are sequentially channeled from one active site to the next through the interior of the protein over a distance of at least 96 A.</text>
</comment>
<dbReference type="Pfam" id="PF02787">
    <property type="entry name" value="CPSase_L_D3"/>
    <property type="match status" value="1"/>
</dbReference>
<keyword evidence="9 19" id="KW-0677">Repeat</keyword>
<feature type="binding site" evidence="19">
    <location>
        <position position="786"/>
    </location>
    <ligand>
        <name>ATP</name>
        <dbReference type="ChEBI" id="CHEBI:30616"/>
        <label>2</label>
    </ligand>
</feature>
<dbReference type="GO" id="GO:0005524">
    <property type="term" value="F:ATP binding"/>
    <property type="evidence" value="ECO:0007669"/>
    <property type="project" value="UniProtKB-UniRule"/>
</dbReference>
<feature type="binding site" evidence="19">
    <location>
        <position position="285"/>
    </location>
    <ligand>
        <name>Mg(2+)</name>
        <dbReference type="ChEBI" id="CHEBI:18420"/>
        <label>1</label>
    </ligand>
</feature>
<feature type="binding site" evidence="19">
    <location>
        <position position="243"/>
    </location>
    <ligand>
        <name>ATP</name>
        <dbReference type="ChEBI" id="CHEBI:30616"/>
        <label>1</label>
    </ligand>
</feature>
<comment type="pathway">
    <text evidence="3 19">Amino-acid biosynthesis; L-arginine biosynthesis; carbamoyl phosphate from bicarbonate: step 1/1.</text>
</comment>
<dbReference type="AlphaFoldDB" id="A0A1E7QX97"/>
<dbReference type="InterPro" id="IPR005480">
    <property type="entry name" value="CPSase_lsu_oligo"/>
</dbReference>
<dbReference type="SUPFAM" id="SSF48108">
    <property type="entry name" value="Carbamoyl phosphate synthetase, large subunit connection domain"/>
    <property type="match status" value="1"/>
</dbReference>
<dbReference type="PROSITE" id="PS00866">
    <property type="entry name" value="CPSASE_1"/>
    <property type="match status" value="2"/>
</dbReference>
<reference evidence="23 25" key="2">
    <citation type="submission" date="2017-12" db="EMBL/GenBank/DDBJ databases">
        <title>Draft Genome sequences of multiple microbial strains isolated from spacecraft associated surfaces.</title>
        <authorList>
            <person name="Seuylemezian A."/>
            <person name="Vaishampayan P."/>
            <person name="Venkateswaran K."/>
        </authorList>
    </citation>
    <scope>NUCLEOTIDE SEQUENCE [LARGE SCALE GENOMIC DNA]</scope>
    <source>
        <strain evidence="23 25">2P01AA</strain>
    </source>
</reference>
<feature type="binding site" evidence="19">
    <location>
        <position position="299"/>
    </location>
    <ligand>
        <name>Mn(2+)</name>
        <dbReference type="ChEBI" id="CHEBI:29035"/>
        <label>2</label>
    </ligand>
</feature>
<dbReference type="Pfam" id="PF02786">
    <property type="entry name" value="CPSase_L_D2"/>
    <property type="match status" value="2"/>
</dbReference>
<feature type="binding site" evidence="19">
    <location>
        <position position="828"/>
    </location>
    <ligand>
        <name>Mg(2+)</name>
        <dbReference type="ChEBI" id="CHEBI:18420"/>
        <label>3</label>
    </ligand>
</feature>
<dbReference type="FunFam" id="3.30.470.20:FF:000007">
    <property type="entry name" value="Carbamoyl-phosphate synthase large chain"/>
    <property type="match status" value="1"/>
</dbReference>